<proteinExistence type="predicted"/>
<keyword evidence="2" id="KW-1133">Transmembrane helix</keyword>
<reference evidence="3" key="1">
    <citation type="submission" date="2020-07" db="EMBL/GenBank/DDBJ databases">
        <authorList>
            <person name="Lin J."/>
        </authorList>
    </citation>
    <scope>NUCLEOTIDE SEQUENCE</scope>
</reference>
<feature type="region of interest" description="Disordered" evidence="1">
    <location>
        <begin position="63"/>
        <end position="135"/>
    </location>
</feature>
<keyword evidence="2" id="KW-0812">Transmembrane</keyword>
<sequence>MDCEPEELQFLGVVGIYREAGKLLHAWRGLFSKIALYLVFPLSVLFLAHIHISHILFSSIDSDDAAVERAPPGPRRRRASSIGSPRTGPRSSSSRRSTSSPSSRSPSSPPPPWSTPSPQCTPPRSSPSPRPLRRP</sequence>
<feature type="compositionally biased region" description="Pro residues" evidence="1">
    <location>
        <begin position="107"/>
        <end position="135"/>
    </location>
</feature>
<dbReference type="EMBL" id="LR862133">
    <property type="protein sequence ID" value="CAD1838787.1"/>
    <property type="molecule type" value="Genomic_DNA"/>
</dbReference>
<gene>
    <name evidence="3" type="ORF">CB5_LOCUS21998</name>
</gene>
<evidence type="ECO:0000313" key="3">
    <source>
        <dbReference type="EMBL" id="CAD1838787.1"/>
    </source>
</evidence>
<evidence type="ECO:0000256" key="1">
    <source>
        <dbReference type="SAM" id="MobiDB-lite"/>
    </source>
</evidence>
<feature type="compositionally biased region" description="Low complexity" evidence="1">
    <location>
        <begin position="80"/>
        <end position="106"/>
    </location>
</feature>
<feature type="transmembrane region" description="Helical" evidence="2">
    <location>
        <begin position="34"/>
        <end position="52"/>
    </location>
</feature>
<protein>
    <submittedName>
        <fullName evidence="3">Uncharacterized protein</fullName>
    </submittedName>
</protein>
<accession>A0A6V7Q789</accession>
<organism evidence="3">
    <name type="scientific">Ananas comosus var. bracteatus</name>
    <name type="common">red pineapple</name>
    <dbReference type="NCBI Taxonomy" id="296719"/>
    <lineage>
        <taxon>Eukaryota</taxon>
        <taxon>Viridiplantae</taxon>
        <taxon>Streptophyta</taxon>
        <taxon>Embryophyta</taxon>
        <taxon>Tracheophyta</taxon>
        <taxon>Spermatophyta</taxon>
        <taxon>Magnoliopsida</taxon>
        <taxon>Liliopsida</taxon>
        <taxon>Poales</taxon>
        <taxon>Bromeliaceae</taxon>
        <taxon>Bromelioideae</taxon>
        <taxon>Ananas</taxon>
    </lineage>
</organism>
<keyword evidence="2" id="KW-0472">Membrane</keyword>
<name>A0A6V7Q789_ANACO</name>
<evidence type="ECO:0000256" key="2">
    <source>
        <dbReference type="SAM" id="Phobius"/>
    </source>
</evidence>
<dbReference type="AlphaFoldDB" id="A0A6V7Q789"/>